<reference evidence="13 14" key="1">
    <citation type="journal article" date="2013" name="Nat. Commun.">
        <title>The evolution and pathogenic mechanisms of the rice sheath blight pathogen.</title>
        <authorList>
            <person name="Zheng A."/>
            <person name="Lin R."/>
            <person name="Xu L."/>
            <person name="Qin P."/>
            <person name="Tang C."/>
            <person name="Ai P."/>
            <person name="Zhang D."/>
            <person name="Liu Y."/>
            <person name="Sun Z."/>
            <person name="Feng H."/>
            <person name="Wang Y."/>
            <person name="Chen Y."/>
            <person name="Liang X."/>
            <person name="Fu R."/>
            <person name="Li Q."/>
            <person name="Zhang J."/>
            <person name="Yu X."/>
            <person name="Xie Z."/>
            <person name="Ding L."/>
            <person name="Guan P."/>
            <person name="Tang J."/>
            <person name="Liang Y."/>
            <person name="Wang S."/>
            <person name="Deng Q."/>
            <person name="Li S."/>
            <person name="Zhu J."/>
            <person name="Wang L."/>
            <person name="Liu H."/>
            <person name="Li P."/>
        </authorList>
    </citation>
    <scope>NUCLEOTIDE SEQUENCE [LARGE SCALE GENOMIC DNA]</scope>
    <source>
        <strain evidence="14">AG-1 IA</strain>
    </source>
</reference>
<dbReference type="InterPro" id="IPR050173">
    <property type="entry name" value="ABC_transporter_C-like"/>
</dbReference>
<name>L8WSL9_THACA</name>
<protein>
    <submittedName>
        <fullName evidence="13">Pleiotropic drug resistance ABC transporter</fullName>
    </submittedName>
</protein>
<feature type="domain" description="ABC transmembrane type-1" evidence="12">
    <location>
        <begin position="317"/>
        <end position="514"/>
    </location>
</feature>
<dbReference type="InterPro" id="IPR000719">
    <property type="entry name" value="Prot_kinase_dom"/>
</dbReference>
<dbReference type="SUPFAM" id="SSF52540">
    <property type="entry name" value="P-loop containing nucleoside triphosphate hydrolases"/>
    <property type="match status" value="2"/>
</dbReference>
<accession>L8WSL9</accession>
<dbReference type="PROSITE" id="PS50011">
    <property type="entry name" value="PROTEIN_KINASE_DOM"/>
    <property type="match status" value="1"/>
</dbReference>
<feature type="transmembrane region" description="Helical" evidence="9">
    <location>
        <begin position="507"/>
        <end position="528"/>
    </location>
</feature>
<feature type="compositionally biased region" description="Pro residues" evidence="8">
    <location>
        <begin position="2056"/>
        <end position="2071"/>
    </location>
</feature>
<evidence type="ECO:0000313" key="14">
    <source>
        <dbReference type="Proteomes" id="UP000011668"/>
    </source>
</evidence>
<feature type="domain" description="ABC transporter" evidence="11">
    <location>
        <begin position="1375"/>
        <end position="1642"/>
    </location>
</feature>
<dbReference type="GO" id="GO:0140359">
    <property type="term" value="F:ABC-type transporter activity"/>
    <property type="evidence" value="ECO:0007669"/>
    <property type="project" value="InterPro"/>
</dbReference>
<dbReference type="GO" id="GO:0004672">
    <property type="term" value="F:protein kinase activity"/>
    <property type="evidence" value="ECO:0007669"/>
    <property type="project" value="InterPro"/>
</dbReference>
<keyword evidence="6 9" id="KW-0472">Membrane</keyword>
<feature type="region of interest" description="Disordered" evidence="8">
    <location>
        <begin position="2025"/>
        <end position="2140"/>
    </location>
</feature>
<evidence type="ECO:0000256" key="3">
    <source>
        <dbReference type="ARBA" id="ARBA00022741"/>
    </source>
</evidence>
<evidence type="ECO:0000256" key="6">
    <source>
        <dbReference type="ARBA" id="ARBA00023136"/>
    </source>
</evidence>
<dbReference type="PROSITE" id="PS00211">
    <property type="entry name" value="ABC_TRANSPORTER_1"/>
    <property type="match status" value="1"/>
</dbReference>
<keyword evidence="4 7" id="KW-0067">ATP-binding</keyword>
<feature type="binding site" evidence="7">
    <location>
        <position position="1729"/>
    </location>
    <ligand>
        <name>ATP</name>
        <dbReference type="ChEBI" id="CHEBI:30616"/>
    </ligand>
</feature>
<dbReference type="CDD" id="cd05117">
    <property type="entry name" value="STKc_CAMK"/>
    <property type="match status" value="1"/>
</dbReference>
<dbReference type="InterPro" id="IPR027417">
    <property type="entry name" value="P-loop_NTPase"/>
</dbReference>
<evidence type="ECO:0000259" key="10">
    <source>
        <dbReference type="PROSITE" id="PS50011"/>
    </source>
</evidence>
<evidence type="ECO:0000256" key="5">
    <source>
        <dbReference type="ARBA" id="ARBA00022989"/>
    </source>
</evidence>
<dbReference type="HOGENOM" id="CLU_000604_27_6_1"/>
<comment type="caution">
    <text evidence="13">The sequence shown here is derived from an EMBL/GenBank/DDBJ whole genome shotgun (WGS) entry which is preliminary data.</text>
</comment>
<dbReference type="Gene3D" id="3.30.200.20">
    <property type="entry name" value="Phosphorylase Kinase, domain 1"/>
    <property type="match status" value="1"/>
</dbReference>
<dbReference type="STRING" id="983506.L8WSL9"/>
<evidence type="ECO:0000256" key="7">
    <source>
        <dbReference type="PROSITE-ProRule" id="PRU10141"/>
    </source>
</evidence>
<dbReference type="Pfam" id="PF00069">
    <property type="entry name" value="Pkinase"/>
    <property type="match status" value="1"/>
</dbReference>
<feature type="transmembrane region" description="Helical" evidence="9">
    <location>
        <begin position="1277"/>
        <end position="1302"/>
    </location>
</feature>
<keyword evidence="1" id="KW-0813">Transport</keyword>
<feature type="transmembrane region" description="Helical" evidence="9">
    <location>
        <begin position="194"/>
        <end position="214"/>
    </location>
</feature>
<dbReference type="PROSITE" id="PS00107">
    <property type="entry name" value="PROTEIN_KINASE_ATP"/>
    <property type="match status" value="1"/>
</dbReference>
<dbReference type="PANTHER" id="PTHR24223">
    <property type="entry name" value="ATP-BINDING CASSETTE SUB-FAMILY C"/>
    <property type="match status" value="1"/>
</dbReference>
<feature type="domain" description="ABC transporter" evidence="11">
    <location>
        <begin position="672"/>
        <end position="901"/>
    </location>
</feature>
<proteinExistence type="predicted"/>
<feature type="region of interest" description="Disordered" evidence="8">
    <location>
        <begin position="1498"/>
        <end position="1517"/>
    </location>
</feature>
<feature type="region of interest" description="Disordered" evidence="8">
    <location>
        <begin position="394"/>
        <end position="417"/>
    </location>
</feature>
<gene>
    <name evidence="13" type="ORF">AG1IA_04834</name>
</gene>
<dbReference type="CDD" id="cd18604">
    <property type="entry name" value="ABC_6TM_VMR1_D2_like"/>
    <property type="match status" value="1"/>
</dbReference>
<evidence type="ECO:0000259" key="12">
    <source>
        <dbReference type="PROSITE" id="PS50929"/>
    </source>
</evidence>
<dbReference type="OMA" id="DRFCTEY"/>
<keyword evidence="3 7" id="KW-0547">Nucleotide-binding</keyword>
<dbReference type="Pfam" id="PF00005">
    <property type="entry name" value="ABC_tran"/>
    <property type="match status" value="2"/>
</dbReference>
<organism evidence="13 14">
    <name type="scientific">Thanatephorus cucumeris (strain AG1-IA)</name>
    <name type="common">Rice sheath blight fungus</name>
    <name type="synonym">Rhizoctonia solani</name>
    <dbReference type="NCBI Taxonomy" id="983506"/>
    <lineage>
        <taxon>Eukaryota</taxon>
        <taxon>Fungi</taxon>
        <taxon>Dikarya</taxon>
        <taxon>Basidiomycota</taxon>
        <taxon>Agaricomycotina</taxon>
        <taxon>Agaricomycetes</taxon>
        <taxon>Cantharellales</taxon>
        <taxon>Ceratobasidiaceae</taxon>
        <taxon>Rhizoctonia</taxon>
        <taxon>Rhizoctonia solani AG-1</taxon>
    </lineage>
</organism>
<feature type="transmembrane region" description="Helical" evidence="9">
    <location>
        <begin position="548"/>
        <end position="570"/>
    </location>
</feature>
<keyword evidence="14" id="KW-1185">Reference proteome</keyword>
<feature type="domain" description="Protein kinase" evidence="10">
    <location>
        <begin position="1700"/>
        <end position="1961"/>
    </location>
</feature>
<dbReference type="SMART" id="SM00220">
    <property type="entry name" value="S_TKc"/>
    <property type="match status" value="1"/>
</dbReference>
<evidence type="ECO:0000256" key="2">
    <source>
        <dbReference type="ARBA" id="ARBA00022692"/>
    </source>
</evidence>
<dbReference type="PROSITE" id="PS00108">
    <property type="entry name" value="PROTEIN_KINASE_ST"/>
    <property type="match status" value="1"/>
</dbReference>
<dbReference type="FunFam" id="3.30.200.20:FF:000153">
    <property type="entry name" value="Calcium/calmodulin-dependent protein kinase type I"/>
    <property type="match status" value="1"/>
</dbReference>
<feature type="transmembrane region" description="Helical" evidence="9">
    <location>
        <begin position="96"/>
        <end position="119"/>
    </location>
</feature>
<feature type="compositionally biased region" description="Basic and acidic residues" evidence="8">
    <location>
        <begin position="2025"/>
        <end position="2042"/>
    </location>
</feature>
<evidence type="ECO:0000313" key="13">
    <source>
        <dbReference type="EMBL" id="ELU41131.1"/>
    </source>
</evidence>
<feature type="transmembrane region" description="Helical" evidence="9">
    <location>
        <begin position="1004"/>
        <end position="1023"/>
    </location>
</feature>
<dbReference type="Proteomes" id="UP000011668">
    <property type="component" value="Unassembled WGS sequence"/>
</dbReference>
<dbReference type="InterPro" id="IPR017871">
    <property type="entry name" value="ABC_transporter-like_CS"/>
</dbReference>
<feature type="compositionally biased region" description="Low complexity" evidence="8">
    <location>
        <begin position="2044"/>
        <end position="2055"/>
    </location>
</feature>
<feature type="transmembrane region" description="Helical" evidence="9">
    <location>
        <begin position="1184"/>
        <end position="1217"/>
    </location>
</feature>
<dbReference type="Pfam" id="PF00664">
    <property type="entry name" value="ABC_membrane"/>
    <property type="match status" value="1"/>
</dbReference>
<dbReference type="PROSITE" id="PS50893">
    <property type="entry name" value="ABC_TRANSPORTER_2"/>
    <property type="match status" value="2"/>
</dbReference>
<dbReference type="InterPro" id="IPR011527">
    <property type="entry name" value="ABC1_TM_dom"/>
</dbReference>
<dbReference type="GO" id="GO:0016887">
    <property type="term" value="F:ATP hydrolysis activity"/>
    <property type="evidence" value="ECO:0007669"/>
    <property type="project" value="InterPro"/>
</dbReference>
<dbReference type="InterPro" id="IPR036640">
    <property type="entry name" value="ABC1_TM_sf"/>
</dbReference>
<dbReference type="InterPro" id="IPR011009">
    <property type="entry name" value="Kinase-like_dom_sf"/>
</dbReference>
<dbReference type="EMBL" id="AFRT01001124">
    <property type="protein sequence ID" value="ELU41131.1"/>
    <property type="molecule type" value="Genomic_DNA"/>
</dbReference>
<dbReference type="FunFam" id="1.10.510.10:FF:000571">
    <property type="entry name" value="Maternal embryonic leucine zipper kinase"/>
    <property type="match status" value="1"/>
</dbReference>
<evidence type="ECO:0000256" key="1">
    <source>
        <dbReference type="ARBA" id="ARBA00022448"/>
    </source>
</evidence>
<evidence type="ECO:0000256" key="4">
    <source>
        <dbReference type="ARBA" id="ARBA00022840"/>
    </source>
</evidence>
<dbReference type="InterPro" id="IPR008271">
    <property type="entry name" value="Ser/Thr_kinase_AS"/>
</dbReference>
<dbReference type="PROSITE" id="PS50929">
    <property type="entry name" value="ABC_TM1F"/>
    <property type="match status" value="2"/>
</dbReference>
<dbReference type="OrthoDB" id="6500128at2759"/>
<dbReference type="SUPFAM" id="SSF90123">
    <property type="entry name" value="ABC transporter transmembrane region"/>
    <property type="match status" value="2"/>
</dbReference>
<sequence length="2140" mass="237737">MDQANQWPQWDNRHNCKMLTSYLPIFRLHDRTGSNERMHTRYIYACNSSIPCDLYIIISLGLHPEDKLFFSDPTSIFTDVGVVPTKRSGSPIWKTITLVLVALLETVAWTIHGCYLLFLTSNTRGNIWSSLLALATAASWVYAAIRPVTRKRVATPIYDLLIFYVVRFAVAIVSAGSLLFSSYVYRDYIPRPQIVGLAADFTAILVGLSVLLSFPMGIPSVHVDAGEIGSVSSPEDFTTVWGWFTFTWVGPLLKRGSAKTLDESDVWKLSSTLRSKPLFTAFSSIKSSKLPPSSWGSTWTLAKHLLRANSRDLALEAILTFFSVFFDYLGPFFLKRILDAVESHEPEMRARAYVLAGLAQADAQHMWHGRRASTRTRSEIMAAVYDKALKRKDAADMSGNKNKQISKGRKEKKDPMKQEKAGIGKIVQVMSADASRVGKTVSGAYYIYAAPFELMFACILLYQVLGWSAFAGCFVLVLAMPLNHYLSKRSVALTRGLSHARDKRMNALNELILGEISVFILVVVVPLTRQKELTWLKHAPTMVAVVSFTSYIALGNELTVSVAFTVCTTVNRAILLLTPKYSQSIALFNMLKNPLNIIPQWIVTTMQAGVSLARIAAFLSEDEVPDIVSSLKGSPRLSASQGDQMRIVDGSFMWNSSVIQSAEGQEQSRRTLSFEGDISDDESEMFFELLDIDLAIPENKLTLITGPTASGKTALLMALLGEMTQTSGELYLPKSEGISFAAQTSWLEHKSIKDNILFGTPYDEERYNLVLECCALKPDLEIFEDGDLTEIGARGVSLSGGQKARVGTRVHHLGTNHRNDPLAAVVQGTIVREPYRGMCVDGRFLSGADGGSVQILVTHHVELMLPCAHYVVRMYDGRIDMQGVVSELQEQGHLDYVALDADASTSSEPDIIDSGKNMIDSAAEALNSPTYRRTSSPIQEIPKATETITSARESRFAAKAARQRTVFTARVELPPSKGPRKLVQDESRAEGNVKWRIYKTYLKASGYFSWVVLLFLIVGYQTFGVVERLWLKTWGEAYGVHNSTRNHHKHTLSAAHYLSHPNEFEEIQHVFGSQIHPSIYYGNLSRADISSLHAESMSEWHLPSANSDPYFYVGIYAGIVFAAAVMFTASLRASRHLFNELLRTIVYAPIRYFDVTPAGILNRFGRDVQTVDSSLSSSLRNCSHWLATFFAGLFTVSVILPPFLLPAAIIAWLYYLIALSYVRTARDLKRMESNSRSPIFSSFAEVLEGIVTVRAFSAEQRFFDKLHKQVDDTNTMWYHFWLLLHFDALASLSVFITTIFAISGLLGNGLAAVTITTAMSFTQSVYWCCRTATSVSAQSLGGLCDTDSIGPEPNGKDCPKPPAHWPSNTSSDALIAVENLVMRYSPELDPVLHGVSFKLRPREKVGLLGRTGSDAGDEREYFGKLKIGDKLNPLSLRSSCGSLSQVREASGSMTIIPQDPVLFSGTVRENLDPFRQHTDAECLDVLHRVQLTAPVISARTTPGSTRPPSPTSYPYDDEGLLDSRLTVSLHTRVSAGGANFSQGQRQLFSLARALLRRNSIVIMDESTSSLDYATDQKIQDTIREEFQDALTITVAHRIRESNKGTIIDNDRLMVLDKGHIIEFDTPWNLIEREGGLFREMCLQSGTFAELRAAAAVKGIIYSMLCHRNAVFVCPAVSRLGRQPSPRFNHHQECHPRPCRYRTGKTLGSGTYAVVKEAVHIKTNKYYACKVINKKLMEGREHMVRNEIAVLKKVSSGHKNIVTLHDYFETAHNLYLVFDLCTGGELFDRICAKGNYYEADAAELVRTIMLAVQHIHDAGIVHRDLKPENLLFRTKAEDADIMIADFGLSRVMDDDKFTLLTEVCGTPGYMAPEIFKKSGHHKPVDIWAMGVITYFLLCGYTPFDRDNQQQEMEAIIRGDYRFEPAEYWANVSETAKDFVRYCLTIDPNKRPTAAQALEHKWLVDISQHFVPESETGQPTNLLPHIQKQFDARKTFRKAVLGMMAMRRMSTMPMKTSQLALDVEQYRKDAEEEHVDEVLAKPEDLSSPSTPTAATSSTPPPSSTPPAPSPAPPAAVHAPVPTTPSMTQTQASPKAPSPAPNLPKAPSPAPPSTSSSDGGKRGGGSHRSSSGHWWQRLTRHLP</sequence>
<feature type="transmembrane region" description="Helical" evidence="9">
    <location>
        <begin position="157"/>
        <end position="182"/>
    </location>
</feature>
<dbReference type="SUPFAM" id="SSF56112">
    <property type="entry name" value="Protein kinase-like (PK-like)"/>
    <property type="match status" value="1"/>
</dbReference>
<dbReference type="Gene3D" id="1.10.510.10">
    <property type="entry name" value="Transferase(Phosphotransferase) domain 1"/>
    <property type="match status" value="1"/>
</dbReference>
<dbReference type="GO" id="GO:0005524">
    <property type="term" value="F:ATP binding"/>
    <property type="evidence" value="ECO:0007669"/>
    <property type="project" value="UniProtKB-UniRule"/>
</dbReference>
<feature type="compositionally biased region" description="Low complexity" evidence="8">
    <location>
        <begin position="2072"/>
        <end position="2083"/>
    </location>
</feature>
<dbReference type="CDD" id="cd18596">
    <property type="entry name" value="ABC_6TM_VMR1_D1_like"/>
    <property type="match status" value="1"/>
</dbReference>
<evidence type="ECO:0000256" key="8">
    <source>
        <dbReference type="SAM" id="MobiDB-lite"/>
    </source>
</evidence>
<feature type="transmembrane region" description="Helical" evidence="9">
    <location>
        <begin position="125"/>
        <end position="145"/>
    </location>
</feature>
<dbReference type="GO" id="GO:0016020">
    <property type="term" value="C:membrane"/>
    <property type="evidence" value="ECO:0007669"/>
    <property type="project" value="InterPro"/>
</dbReference>
<keyword evidence="5 9" id="KW-1133">Transmembrane helix</keyword>
<evidence type="ECO:0000259" key="11">
    <source>
        <dbReference type="PROSITE" id="PS50893"/>
    </source>
</evidence>
<feature type="domain" description="ABC transmembrane type-1" evidence="12">
    <location>
        <begin position="1111"/>
        <end position="1319"/>
    </location>
</feature>
<dbReference type="InterPro" id="IPR003439">
    <property type="entry name" value="ABC_transporter-like_ATP-bd"/>
</dbReference>
<dbReference type="InterPro" id="IPR017441">
    <property type="entry name" value="Protein_kinase_ATP_BS"/>
</dbReference>
<dbReference type="Gene3D" id="3.40.50.300">
    <property type="entry name" value="P-loop containing nucleotide triphosphate hydrolases"/>
    <property type="match status" value="2"/>
</dbReference>
<feature type="transmembrane region" description="Helical" evidence="9">
    <location>
        <begin position="468"/>
        <end position="486"/>
    </location>
</feature>
<dbReference type="CDD" id="cd03244">
    <property type="entry name" value="ABCC_MRP_domain2"/>
    <property type="match status" value="1"/>
</dbReference>
<feature type="transmembrane region" description="Helical" evidence="9">
    <location>
        <begin position="1110"/>
        <end position="1129"/>
    </location>
</feature>
<evidence type="ECO:0000256" key="9">
    <source>
        <dbReference type="SAM" id="Phobius"/>
    </source>
</evidence>
<dbReference type="PANTHER" id="PTHR24223:SF415">
    <property type="entry name" value="FI20190P1"/>
    <property type="match status" value="1"/>
</dbReference>
<dbReference type="Gene3D" id="1.20.1560.10">
    <property type="entry name" value="ABC transporter type 1, transmembrane domain"/>
    <property type="match status" value="3"/>
</dbReference>
<feature type="compositionally biased region" description="Pro residues" evidence="8">
    <location>
        <begin position="2093"/>
        <end position="2109"/>
    </location>
</feature>
<keyword evidence="2 9" id="KW-0812">Transmembrane</keyword>